<dbReference type="AlphaFoldDB" id="A0AAD3MW34"/>
<evidence type="ECO:0000256" key="1">
    <source>
        <dbReference type="SAM" id="MobiDB-lite"/>
    </source>
</evidence>
<sequence>MIMNEPRVGSGARVSRRQFDVRSSPSPECETISIVFYFYRNANGFKRFIMGNKFSRRRDTLANNGETAATEQTAEEPAAPQPAEESEIAQTPETIEAEDLEVVVGEVVTPVVRLPSEECVAECKEPEAPAASATLNDAEPEPVTKESSAPVQPEPLVSISKPESPLESEPVAEPKPAAVTEPVAEAQLAPEPEPAPAPEPVSEPEPTSNPEAEVEPVPEPISESVPVPAEPLEQQTVMLTQESLPEPVPSSPPLIDLGVPDDTPQPANNPPAPAPIPDLVSADKPSDIPVAEECRDSTEAAKTSTSEPEKSEETSESPEKPMEVEAAENLEQLVSDVNEENISGLLQNLELKGNDLVSDLISDDVKIPDDAPIIQTSTSTELM</sequence>
<reference evidence="2" key="1">
    <citation type="submission" date="2022-08" db="EMBL/GenBank/DDBJ databases">
        <title>Genome sequencing of akame (Lates japonicus).</title>
        <authorList>
            <person name="Hashiguchi Y."/>
            <person name="Takahashi H."/>
        </authorList>
    </citation>
    <scope>NUCLEOTIDE SEQUENCE</scope>
    <source>
        <strain evidence="2">Kochi</strain>
    </source>
</reference>
<feature type="compositionally biased region" description="Basic and acidic residues" evidence="1">
    <location>
        <begin position="307"/>
        <end position="323"/>
    </location>
</feature>
<feature type="region of interest" description="Disordered" evidence="1">
    <location>
        <begin position="121"/>
        <end position="323"/>
    </location>
</feature>
<feature type="compositionally biased region" description="Pro residues" evidence="1">
    <location>
        <begin position="191"/>
        <end position="203"/>
    </location>
</feature>
<feature type="compositionally biased region" description="Low complexity" evidence="1">
    <location>
        <begin position="181"/>
        <end position="190"/>
    </location>
</feature>
<dbReference type="Proteomes" id="UP001279410">
    <property type="component" value="Unassembled WGS sequence"/>
</dbReference>
<name>A0AAD3MW34_LATJO</name>
<keyword evidence="3" id="KW-1185">Reference proteome</keyword>
<accession>A0AAD3MW34</accession>
<feature type="region of interest" description="Disordered" evidence="1">
    <location>
        <begin position="1"/>
        <end position="25"/>
    </location>
</feature>
<evidence type="ECO:0000313" key="2">
    <source>
        <dbReference type="EMBL" id="GLD60319.1"/>
    </source>
</evidence>
<feature type="compositionally biased region" description="Low complexity" evidence="1">
    <location>
        <begin position="66"/>
        <end position="83"/>
    </location>
</feature>
<dbReference type="EMBL" id="BRZM01000040">
    <property type="protein sequence ID" value="GLD60319.1"/>
    <property type="molecule type" value="Genomic_DNA"/>
</dbReference>
<gene>
    <name evidence="2" type="ORF">AKAME5_001223000</name>
</gene>
<organism evidence="2 3">
    <name type="scientific">Lates japonicus</name>
    <name type="common">Japanese lates</name>
    <dbReference type="NCBI Taxonomy" id="270547"/>
    <lineage>
        <taxon>Eukaryota</taxon>
        <taxon>Metazoa</taxon>
        <taxon>Chordata</taxon>
        <taxon>Craniata</taxon>
        <taxon>Vertebrata</taxon>
        <taxon>Euteleostomi</taxon>
        <taxon>Actinopterygii</taxon>
        <taxon>Neopterygii</taxon>
        <taxon>Teleostei</taxon>
        <taxon>Neoteleostei</taxon>
        <taxon>Acanthomorphata</taxon>
        <taxon>Carangaria</taxon>
        <taxon>Carangaria incertae sedis</taxon>
        <taxon>Centropomidae</taxon>
        <taxon>Lates</taxon>
    </lineage>
</organism>
<proteinExistence type="predicted"/>
<feature type="compositionally biased region" description="Low complexity" evidence="1">
    <location>
        <begin position="220"/>
        <end position="231"/>
    </location>
</feature>
<protein>
    <submittedName>
        <fullName evidence="2">Proteoglycan 4-like protein</fullName>
    </submittedName>
</protein>
<feature type="region of interest" description="Disordered" evidence="1">
    <location>
        <begin position="63"/>
        <end position="100"/>
    </location>
</feature>
<comment type="caution">
    <text evidence="2">The sequence shown here is derived from an EMBL/GenBank/DDBJ whole genome shotgun (WGS) entry which is preliminary data.</text>
</comment>
<feature type="compositionally biased region" description="Pro residues" evidence="1">
    <location>
        <begin position="267"/>
        <end position="276"/>
    </location>
</feature>
<evidence type="ECO:0000313" key="3">
    <source>
        <dbReference type="Proteomes" id="UP001279410"/>
    </source>
</evidence>